<evidence type="ECO:0000256" key="6">
    <source>
        <dbReference type="ARBA" id="ARBA00023136"/>
    </source>
</evidence>
<dbReference type="InterPro" id="IPR000715">
    <property type="entry name" value="Glycosyl_transferase_4"/>
</dbReference>
<dbReference type="Pfam" id="PF00953">
    <property type="entry name" value="Glycos_transf_4"/>
    <property type="match status" value="1"/>
</dbReference>
<dbReference type="EMBL" id="JAASQL010000001">
    <property type="protein sequence ID" value="NIJ44319.1"/>
    <property type="molecule type" value="Genomic_DNA"/>
</dbReference>
<feature type="transmembrane region" description="Helical" evidence="7">
    <location>
        <begin position="288"/>
        <end position="308"/>
    </location>
</feature>
<feature type="transmembrane region" description="Helical" evidence="7">
    <location>
        <begin position="133"/>
        <end position="151"/>
    </location>
</feature>
<comment type="caution">
    <text evidence="8">The sequence shown here is derived from an EMBL/GenBank/DDBJ whole genome shotgun (WGS) entry which is preliminary data.</text>
</comment>
<keyword evidence="3" id="KW-0808">Transferase</keyword>
<evidence type="ECO:0000313" key="8">
    <source>
        <dbReference type="EMBL" id="NIJ44319.1"/>
    </source>
</evidence>
<dbReference type="PANTHER" id="PTHR22926">
    <property type="entry name" value="PHOSPHO-N-ACETYLMURAMOYL-PENTAPEPTIDE-TRANSFERASE"/>
    <property type="match status" value="1"/>
</dbReference>
<keyword evidence="6 7" id="KW-0472">Membrane</keyword>
<dbReference type="RefSeq" id="WP_167184095.1">
    <property type="nucleotide sequence ID" value="NZ_JAASQL010000001.1"/>
</dbReference>
<protein>
    <submittedName>
        <fullName evidence="8">UDP-N-acetylmuramyl pentapeptide phosphotransferase/UDP-N-acetylglucosamine-1-phosphate transferase</fullName>
    </submittedName>
</protein>
<feature type="transmembrane region" description="Helical" evidence="7">
    <location>
        <begin position="261"/>
        <end position="282"/>
    </location>
</feature>
<keyword evidence="5 7" id="KW-1133">Transmembrane helix</keyword>
<dbReference type="Proteomes" id="UP000745859">
    <property type="component" value="Unassembled WGS sequence"/>
</dbReference>
<evidence type="ECO:0000313" key="9">
    <source>
        <dbReference type="Proteomes" id="UP000745859"/>
    </source>
</evidence>
<dbReference type="PANTHER" id="PTHR22926:SF3">
    <property type="entry name" value="UNDECAPRENYL-PHOSPHATE ALPHA-N-ACETYLGLUCOSAMINYL 1-PHOSPHATE TRANSFERASE"/>
    <property type="match status" value="1"/>
</dbReference>
<sequence length="318" mass="36012">MYLIIFLILAMSSLVYLKLAEKFNIIDKPNQRSSHTVPTIRGGGILFVFAFLIYQIQVEFQEIYLLLGVLIVAVVSFIDDMITLSSRVRFPFQLIAIALVVFQIGIFNESIWLAALIIFAGTGYINFSNFMDGINGITGLYSLAVLIGVYLLNLISPVIELDLIRYEIIAILVFGYYNFRKKARFFAGDIGSIAIALILLYMVMSMVYKLNSPLYLLLLVVFGSDAFLTMVYRAIIKEKITDPHRHHIYQKLVDRTQLSHLQVAGLYAVLQLIIIGVVFLVLPYSTQIHYTATIGVIVIMIAVYVISFQKLEKVKELK</sequence>
<evidence type="ECO:0000256" key="7">
    <source>
        <dbReference type="SAM" id="Phobius"/>
    </source>
</evidence>
<name>A0ABX0U7L1_9FLAO</name>
<feature type="transmembrane region" description="Helical" evidence="7">
    <location>
        <begin position="36"/>
        <end position="56"/>
    </location>
</feature>
<evidence type="ECO:0000256" key="5">
    <source>
        <dbReference type="ARBA" id="ARBA00022989"/>
    </source>
</evidence>
<organism evidence="8 9">
    <name type="scientific">Wenyingzhuangia heitensis</name>
    <dbReference type="NCBI Taxonomy" id="1487859"/>
    <lineage>
        <taxon>Bacteria</taxon>
        <taxon>Pseudomonadati</taxon>
        <taxon>Bacteroidota</taxon>
        <taxon>Flavobacteriia</taxon>
        <taxon>Flavobacteriales</taxon>
        <taxon>Flavobacteriaceae</taxon>
        <taxon>Wenyingzhuangia</taxon>
    </lineage>
</organism>
<reference evidence="8 9" key="1">
    <citation type="submission" date="2020-03" db="EMBL/GenBank/DDBJ databases">
        <title>Genomic Encyclopedia of Type Strains, Phase IV (KMG-IV): sequencing the most valuable type-strain genomes for metagenomic binning, comparative biology and taxonomic classification.</title>
        <authorList>
            <person name="Goeker M."/>
        </authorList>
    </citation>
    <scope>NUCLEOTIDE SEQUENCE [LARGE SCALE GENOMIC DNA]</scope>
    <source>
        <strain evidence="8 9">DSM 101599</strain>
    </source>
</reference>
<evidence type="ECO:0000256" key="1">
    <source>
        <dbReference type="ARBA" id="ARBA00004651"/>
    </source>
</evidence>
<dbReference type="CDD" id="cd06854">
    <property type="entry name" value="GT_WbpL_WbcO_like"/>
    <property type="match status" value="1"/>
</dbReference>
<keyword evidence="2" id="KW-1003">Cell membrane</keyword>
<feature type="transmembrane region" description="Helical" evidence="7">
    <location>
        <begin position="94"/>
        <end position="121"/>
    </location>
</feature>
<evidence type="ECO:0000256" key="2">
    <source>
        <dbReference type="ARBA" id="ARBA00022475"/>
    </source>
</evidence>
<accession>A0ABX0U7L1</accession>
<feature type="transmembrane region" description="Helical" evidence="7">
    <location>
        <begin position="163"/>
        <end position="179"/>
    </location>
</feature>
<evidence type="ECO:0000256" key="3">
    <source>
        <dbReference type="ARBA" id="ARBA00022679"/>
    </source>
</evidence>
<proteinExistence type="predicted"/>
<keyword evidence="9" id="KW-1185">Reference proteome</keyword>
<keyword evidence="4 7" id="KW-0812">Transmembrane</keyword>
<gene>
    <name evidence="8" type="ORF">FHR24_000758</name>
</gene>
<comment type="subcellular location">
    <subcellularLocation>
        <location evidence="1">Cell membrane</location>
        <topology evidence="1">Multi-pass membrane protein</topology>
    </subcellularLocation>
</comment>
<evidence type="ECO:0000256" key="4">
    <source>
        <dbReference type="ARBA" id="ARBA00022692"/>
    </source>
</evidence>
<feature type="transmembrane region" description="Helical" evidence="7">
    <location>
        <begin position="214"/>
        <end position="235"/>
    </location>
</feature>
<feature type="transmembrane region" description="Helical" evidence="7">
    <location>
        <begin position="186"/>
        <end position="208"/>
    </location>
</feature>
<feature type="transmembrane region" description="Helical" evidence="7">
    <location>
        <begin position="63"/>
        <end position="82"/>
    </location>
</feature>